<dbReference type="InterPro" id="IPR003598">
    <property type="entry name" value="Ig_sub2"/>
</dbReference>
<dbReference type="InterPro" id="IPR003599">
    <property type="entry name" value="Ig_sub"/>
</dbReference>
<comment type="similarity">
    <text evidence="1">Belongs to the protein kinase superfamily. CAMK Ser/Thr protein kinase family.</text>
</comment>
<proteinExistence type="inferred from homology"/>
<dbReference type="PANTHER" id="PTHR47633">
    <property type="entry name" value="IMMUNOGLOBULIN"/>
    <property type="match status" value="1"/>
</dbReference>
<dbReference type="InterPro" id="IPR007110">
    <property type="entry name" value="Ig-like_dom"/>
</dbReference>
<dbReference type="Ensembl" id="ENSFHET00000028788.1">
    <property type="protein sequence ID" value="ENSFHEP00000019467.1"/>
    <property type="gene ID" value="ENSFHEG00000021412.1"/>
</dbReference>
<keyword evidence="2" id="KW-1015">Disulfide bond</keyword>
<dbReference type="AlphaFoldDB" id="A0A3Q2Q112"/>
<dbReference type="InterPro" id="IPR013098">
    <property type="entry name" value="Ig_I-set"/>
</dbReference>
<keyword evidence="6" id="KW-1185">Reference proteome</keyword>
<reference evidence="5" key="1">
    <citation type="submission" date="2025-08" db="UniProtKB">
        <authorList>
            <consortium name="Ensembl"/>
        </authorList>
    </citation>
    <scope>IDENTIFICATION</scope>
</reference>
<accession>A0A3Q2Q112</accession>
<sequence length="257" mass="28992">MTTTFLRSCTVTHGEVARFHACVSGMPRPEIRWFHNRQPVQASKNVVFHFDEVTNVATLIIVDAFPEHAGQYTCRAANRAGEAACSAGLTVTREEEGNTWMSLCSQTPSKPSRFSSVELKCKLIACPVPTILWFHNNRSIPKERRRRICTDSRMHMHTTCLVIDSIREKDSGSYKVMALNSEGSAESTASLLVSLREEQSANYLGFVRRSAKAHESVDSLAEQRKERKYRVDLRCVGSPFDKMSKVHQGRSRSKKIL</sequence>
<dbReference type="SMART" id="SM00409">
    <property type="entry name" value="IG"/>
    <property type="match status" value="2"/>
</dbReference>
<dbReference type="Proteomes" id="UP000265000">
    <property type="component" value="Unplaced"/>
</dbReference>
<protein>
    <recommendedName>
        <fullName evidence="4">Ig-like domain-containing protein</fullName>
    </recommendedName>
</protein>
<dbReference type="GeneTree" id="ENSGT01110000267173"/>
<evidence type="ECO:0000313" key="6">
    <source>
        <dbReference type="Proteomes" id="UP000265000"/>
    </source>
</evidence>
<dbReference type="InterPro" id="IPR013783">
    <property type="entry name" value="Ig-like_fold"/>
</dbReference>
<dbReference type="SUPFAM" id="SSF48726">
    <property type="entry name" value="Immunoglobulin"/>
    <property type="match status" value="2"/>
</dbReference>
<dbReference type="PROSITE" id="PS50835">
    <property type="entry name" value="IG_LIKE"/>
    <property type="match status" value="2"/>
</dbReference>
<dbReference type="Pfam" id="PF07679">
    <property type="entry name" value="I-set"/>
    <property type="match status" value="2"/>
</dbReference>
<evidence type="ECO:0000256" key="1">
    <source>
        <dbReference type="ARBA" id="ARBA00006692"/>
    </source>
</evidence>
<dbReference type="FunFam" id="2.60.40.10:FF:000032">
    <property type="entry name" value="palladin isoform X1"/>
    <property type="match status" value="1"/>
</dbReference>
<evidence type="ECO:0000256" key="3">
    <source>
        <dbReference type="ARBA" id="ARBA00023319"/>
    </source>
</evidence>
<dbReference type="SMART" id="SM00408">
    <property type="entry name" value="IGc2"/>
    <property type="match status" value="2"/>
</dbReference>
<evidence type="ECO:0000259" key="4">
    <source>
        <dbReference type="PROSITE" id="PS50835"/>
    </source>
</evidence>
<reference evidence="5" key="2">
    <citation type="submission" date="2025-09" db="UniProtKB">
        <authorList>
            <consortium name="Ensembl"/>
        </authorList>
    </citation>
    <scope>IDENTIFICATION</scope>
</reference>
<dbReference type="FunFam" id="2.60.40.10:FF:000080">
    <property type="entry name" value="Myosin light chain kinase, smooth muscle"/>
    <property type="match status" value="1"/>
</dbReference>
<organism evidence="5 6">
    <name type="scientific">Fundulus heteroclitus</name>
    <name type="common">Killifish</name>
    <name type="synonym">Mummichog</name>
    <dbReference type="NCBI Taxonomy" id="8078"/>
    <lineage>
        <taxon>Eukaryota</taxon>
        <taxon>Metazoa</taxon>
        <taxon>Chordata</taxon>
        <taxon>Craniata</taxon>
        <taxon>Vertebrata</taxon>
        <taxon>Euteleostomi</taxon>
        <taxon>Actinopterygii</taxon>
        <taxon>Neopterygii</taxon>
        <taxon>Teleostei</taxon>
        <taxon>Neoteleostei</taxon>
        <taxon>Acanthomorphata</taxon>
        <taxon>Ovalentaria</taxon>
        <taxon>Atherinomorphae</taxon>
        <taxon>Cyprinodontiformes</taxon>
        <taxon>Fundulidae</taxon>
        <taxon>Fundulus</taxon>
    </lineage>
</organism>
<dbReference type="InterPro" id="IPR036179">
    <property type="entry name" value="Ig-like_dom_sf"/>
</dbReference>
<keyword evidence="3" id="KW-0393">Immunoglobulin domain</keyword>
<feature type="domain" description="Ig-like" evidence="4">
    <location>
        <begin position="1"/>
        <end position="92"/>
    </location>
</feature>
<dbReference type="STRING" id="8078.ENSFHEP00000019467"/>
<evidence type="ECO:0000256" key="2">
    <source>
        <dbReference type="ARBA" id="ARBA00023157"/>
    </source>
</evidence>
<evidence type="ECO:0000313" key="5">
    <source>
        <dbReference type="Ensembl" id="ENSFHEP00000019467.1"/>
    </source>
</evidence>
<dbReference type="Gene3D" id="2.60.40.10">
    <property type="entry name" value="Immunoglobulins"/>
    <property type="match status" value="2"/>
</dbReference>
<feature type="domain" description="Ig-like" evidence="4">
    <location>
        <begin position="115"/>
        <end position="192"/>
    </location>
</feature>
<name>A0A3Q2Q112_FUNHE</name>